<dbReference type="GO" id="GO:0031411">
    <property type="term" value="C:gas vesicle"/>
    <property type="evidence" value="ECO:0007669"/>
    <property type="project" value="UniProtKB-SubCell"/>
</dbReference>
<dbReference type="InterPro" id="IPR054796">
    <property type="entry name" value="Gas_vesic_GvpL"/>
</dbReference>
<reference evidence="6" key="1">
    <citation type="submission" date="2016-10" db="EMBL/GenBank/DDBJ databases">
        <authorList>
            <person name="Varghese N."/>
            <person name="Submissions S."/>
        </authorList>
    </citation>
    <scope>NUCLEOTIDE SEQUENCE [LARGE SCALE GENOMIC DNA]</scope>
    <source>
        <strain evidence="6">DSM 22427</strain>
    </source>
</reference>
<accession>A0A1I6QA42</accession>
<feature type="region of interest" description="Disordered" evidence="4">
    <location>
        <begin position="250"/>
        <end position="271"/>
    </location>
</feature>
<dbReference type="NCBIfam" id="NF045778">
    <property type="entry name" value="gas_vesic_GvpL"/>
    <property type="match status" value="1"/>
</dbReference>
<dbReference type="PANTHER" id="PTHR36852">
    <property type="entry name" value="PROTEIN GVPL 2"/>
    <property type="match status" value="1"/>
</dbReference>
<name>A0A1I6QA42_9EURY</name>
<evidence type="ECO:0000256" key="2">
    <source>
        <dbReference type="ARBA" id="ARBA00035108"/>
    </source>
</evidence>
<dbReference type="Pfam" id="PF06386">
    <property type="entry name" value="GvpL_GvpF"/>
    <property type="match status" value="1"/>
</dbReference>
<feature type="compositionally biased region" description="Basic and acidic residues" evidence="4">
    <location>
        <begin position="39"/>
        <end position="48"/>
    </location>
</feature>
<comment type="similarity">
    <text evidence="3">Belongs to the gas vesicle GvpF/GvpL family.</text>
</comment>
<proteinExistence type="inferred from homology"/>
<evidence type="ECO:0000313" key="6">
    <source>
        <dbReference type="Proteomes" id="UP000199199"/>
    </source>
</evidence>
<dbReference type="InterPro" id="IPR009430">
    <property type="entry name" value="GvpL/GvpF"/>
</dbReference>
<dbReference type="Proteomes" id="UP000199199">
    <property type="component" value="Unassembled WGS sequence"/>
</dbReference>
<feature type="compositionally biased region" description="Basic and acidic residues" evidence="4">
    <location>
        <begin position="1"/>
        <end position="25"/>
    </location>
</feature>
<keyword evidence="1" id="KW-0304">Gas vesicle</keyword>
<evidence type="ECO:0000256" key="1">
    <source>
        <dbReference type="ARBA" id="ARBA00022987"/>
    </source>
</evidence>
<dbReference type="EMBL" id="FOZS01000001">
    <property type="protein sequence ID" value="SFS49363.1"/>
    <property type="molecule type" value="Genomic_DNA"/>
</dbReference>
<evidence type="ECO:0000256" key="3">
    <source>
        <dbReference type="ARBA" id="ARBA00035643"/>
    </source>
</evidence>
<gene>
    <name evidence="5" type="ORF">SAMN04488556_1117</name>
</gene>
<dbReference type="PANTHER" id="PTHR36852:SF1">
    <property type="entry name" value="PROTEIN GVPL 2"/>
    <property type="match status" value="1"/>
</dbReference>
<dbReference type="AlphaFoldDB" id="A0A1I6QA42"/>
<evidence type="ECO:0000313" key="5">
    <source>
        <dbReference type="EMBL" id="SFS49363.1"/>
    </source>
</evidence>
<organism evidence="5 6">
    <name type="scientific">Halostagnicola kamekurae</name>
    <dbReference type="NCBI Taxonomy" id="619731"/>
    <lineage>
        <taxon>Archaea</taxon>
        <taxon>Methanobacteriati</taxon>
        <taxon>Methanobacteriota</taxon>
        <taxon>Stenosarchaea group</taxon>
        <taxon>Halobacteria</taxon>
        <taxon>Halobacteriales</taxon>
        <taxon>Natrialbaceae</taxon>
        <taxon>Halostagnicola</taxon>
    </lineage>
</organism>
<sequence length="325" mass="35791">MSRDRAESGLDPREPRSTAGERDASPHAANEGDTPMDAADAKETPPDIEDGRYLYCAVRVDGDGVPGDGDRLSLENGGIDGEPVTVLAVDDVGVVCHACDDIYDSGDIAQIKRWLVRHQTVVDSAGETFGTPVPFQFDTIVRTGDEGLREWLRTEYDTLERTLRELAGHWEYRIEVVETDPVDERHLLETDERLADLRDRIDDSSSGTAHLLEKQYEQRLGQLRATRRETVEADLRDRLDERAREVHALERSPSATLEDGATGSTKPAGIEDGETLCRFTVLAHEDDESAVGSVLDDVAENPGFAVTFTGPWPPYTFAPELGGTD</sequence>
<feature type="region of interest" description="Disordered" evidence="4">
    <location>
        <begin position="1"/>
        <end position="48"/>
    </location>
</feature>
<keyword evidence="6" id="KW-1185">Reference proteome</keyword>
<comment type="subcellular location">
    <subcellularLocation>
        <location evidence="2">Gas vesicle</location>
    </subcellularLocation>
</comment>
<evidence type="ECO:0000256" key="4">
    <source>
        <dbReference type="SAM" id="MobiDB-lite"/>
    </source>
</evidence>
<protein>
    <submittedName>
        <fullName evidence="5">Gas vesicle synthesis protein GvpL/GvpF</fullName>
    </submittedName>
</protein>
<dbReference type="GO" id="GO:0031412">
    <property type="term" value="P:gas vesicle organization"/>
    <property type="evidence" value="ECO:0007669"/>
    <property type="project" value="InterPro"/>
</dbReference>